<evidence type="ECO:0000313" key="8">
    <source>
        <dbReference type="Proteomes" id="UP000291822"/>
    </source>
</evidence>
<comment type="similarity">
    <text evidence="1">Belongs to the peptidase C40 family.</text>
</comment>
<dbReference type="Gene3D" id="3.90.1720.10">
    <property type="entry name" value="endopeptidase domain like (from Nostoc punctiforme)"/>
    <property type="match status" value="1"/>
</dbReference>
<dbReference type="EMBL" id="SJTG01000005">
    <property type="protein sequence ID" value="TCI07169.1"/>
    <property type="molecule type" value="Genomic_DNA"/>
</dbReference>
<feature type="chain" id="PRO_5020760409" evidence="5">
    <location>
        <begin position="25"/>
        <end position="470"/>
    </location>
</feature>
<keyword evidence="2" id="KW-0645">Protease</keyword>
<dbReference type="GO" id="GO:0008234">
    <property type="term" value="F:cysteine-type peptidase activity"/>
    <property type="evidence" value="ECO:0007669"/>
    <property type="project" value="UniProtKB-KW"/>
</dbReference>
<name>A0A4R0YMY9_9GAMM</name>
<dbReference type="Pfam" id="PF00877">
    <property type="entry name" value="NLPC_P60"/>
    <property type="match status" value="1"/>
</dbReference>
<keyword evidence="3" id="KW-0378">Hydrolase</keyword>
<dbReference type="InterPro" id="IPR039439">
    <property type="entry name" value="SH3b1_dom"/>
</dbReference>
<evidence type="ECO:0000256" key="4">
    <source>
        <dbReference type="ARBA" id="ARBA00022807"/>
    </source>
</evidence>
<dbReference type="PROSITE" id="PS51935">
    <property type="entry name" value="NLPC_P60"/>
    <property type="match status" value="1"/>
</dbReference>
<sequence>MRLFRCAAFCLASACALVVAPARAGNPTDALAVPPSGVIGLDNDAMLTPAFWIGQLPQPDQVLLDSAAITAQNARLLQLDPSMHDLRTLPSTLTRAQVQGWINQVSQLPQRPLYDENGARVPASVTALATDQLALDRVAETQGTRYGLVVRRAPFRSFPTDARVFTSDDDADIDRFQETAEFPGTPVAIVHASRDGQWLFVLSARYAAWTRKENVGEGSVQQVFAYAGRLPQRVVTGAVVETVHTRERPAVSQLRLDMGTAVPVLPDHPADQPVNGQSPYAAYVIDLPLRTASGALGFTPALVRRQADTSESYLPLTEGNIIRQAFKFLGERYGWGHDYDGRDCSGFVSDVYRSMGVQMPRDTGRQAGSPVLAHRSFSARDSHDARMQAVRELKVGELVYIPGHVMMVIGRVNGEPYVIHDTTGISYRDGSGGTRQVKLNAVSVTPLLPLMLDGGHSYVDRMTSIVHIRS</sequence>
<keyword evidence="8" id="KW-1185">Reference proteome</keyword>
<dbReference type="Proteomes" id="UP000291822">
    <property type="component" value="Unassembled WGS sequence"/>
</dbReference>
<dbReference type="RefSeq" id="WP_131412318.1">
    <property type="nucleotide sequence ID" value="NZ_SJTG01000005.1"/>
</dbReference>
<dbReference type="SUPFAM" id="SSF54001">
    <property type="entry name" value="Cysteine proteinases"/>
    <property type="match status" value="1"/>
</dbReference>
<dbReference type="AlphaFoldDB" id="A0A4R0YMY9"/>
<evidence type="ECO:0000313" key="7">
    <source>
        <dbReference type="EMBL" id="TCI07169.1"/>
    </source>
</evidence>
<evidence type="ECO:0000256" key="2">
    <source>
        <dbReference type="ARBA" id="ARBA00022670"/>
    </source>
</evidence>
<proteinExistence type="inferred from homology"/>
<accession>A0A4R0YMY9</accession>
<dbReference type="Pfam" id="PF12913">
    <property type="entry name" value="SH3_6"/>
    <property type="match status" value="1"/>
</dbReference>
<feature type="signal peptide" evidence="5">
    <location>
        <begin position="1"/>
        <end position="24"/>
    </location>
</feature>
<evidence type="ECO:0000256" key="1">
    <source>
        <dbReference type="ARBA" id="ARBA00007074"/>
    </source>
</evidence>
<dbReference type="InterPro" id="IPR027017">
    <property type="entry name" value="P60_peptidase_YkfC"/>
</dbReference>
<dbReference type="InterPro" id="IPR038765">
    <property type="entry name" value="Papain-like_cys_pep_sf"/>
</dbReference>
<protein>
    <submittedName>
        <fullName evidence="7">NlpC-P60 family protein</fullName>
    </submittedName>
</protein>
<comment type="caution">
    <text evidence="7">The sequence shown here is derived from an EMBL/GenBank/DDBJ whole genome shotgun (WGS) entry which is preliminary data.</text>
</comment>
<dbReference type="GO" id="GO:0006508">
    <property type="term" value="P:proteolysis"/>
    <property type="evidence" value="ECO:0007669"/>
    <property type="project" value="UniProtKB-KW"/>
</dbReference>
<organism evidence="7 8">
    <name type="scientific">Dyella soli</name>
    <dbReference type="NCBI Taxonomy" id="522319"/>
    <lineage>
        <taxon>Bacteria</taxon>
        <taxon>Pseudomonadati</taxon>
        <taxon>Pseudomonadota</taxon>
        <taxon>Gammaproteobacteria</taxon>
        <taxon>Lysobacterales</taxon>
        <taxon>Rhodanobacteraceae</taxon>
        <taxon>Dyella</taxon>
    </lineage>
</organism>
<feature type="domain" description="NlpC/P60" evidence="6">
    <location>
        <begin position="315"/>
        <end position="459"/>
    </location>
</feature>
<keyword evidence="5" id="KW-0732">Signal</keyword>
<dbReference type="InterPro" id="IPR000064">
    <property type="entry name" value="NLP_P60_dom"/>
</dbReference>
<reference evidence="7 8" key="1">
    <citation type="submission" date="2019-02" db="EMBL/GenBank/DDBJ databases">
        <title>Dyella amyloliquefaciens sp. nov., isolated from forest soil.</title>
        <authorList>
            <person name="Gao Z.-H."/>
            <person name="Qiu L.-H."/>
        </authorList>
    </citation>
    <scope>NUCLEOTIDE SEQUENCE [LARGE SCALE GENOMIC DNA]</scope>
    <source>
        <strain evidence="7 8">KACC 12747</strain>
    </source>
</reference>
<evidence type="ECO:0000256" key="3">
    <source>
        <dbReference type="ARBA" id="ARBA00022801"/>
    </source>
</evidence>
<keyword evidence="4" id="KW-0788">Thiol protease</keyword>
<evidence type="ECO:0000256" key="5">
    <source>
        <dbReference type="SAM" id="SignalP"/>
    </source>
</evidence>
<evidence type="ECO:0000259" key="6">
    <source>
        <dbReference type="PROSITE" id="PS51935"/>
    </source>
</evidence>
<dbReference type="PIRSF" id="PIRSF019015">
    <property type="entry name" value="P60_peptidase_YkfC"/>
    <property type="match status" value="1"/>
</dbReference>
<gene>
    <name evidence="7" type="ORF">EZM97_31690</name>
</gene>